<dbReference type="Gene3D" id="3.30.710.10">
    <property type="entry name" value="Potassium Channel Kv1.1, Chain A"/>
    <property type="match status" value="1"/>
</dbReference>
<sequence length="188" mass="21503">MSTSPYGHFKVHSYLLKTHSSVLRDMLLDQGLRPTAISLEVPSGDLKLFLDLMHQSEPDMSNNWPQCKRVIDLCLLYDCKIVLERLRFRLKPLAPQAAWEIFCMASQCEDVSLARKALKSMGNDEEHRILVLTSLSLKDATRPSLPFLLGLIVQLHQKCEIRTRYQNGLTNFQGVDWMTIGKSFKPIT</sequence>
<dbReference type="AlphaFoldDB" id="A0AAX4KS73"/>
<proteinExistence type="predicted"/>
<protein>
    <recommendedName>
        <fullName evidence="3">BTB domain-containing protein</fullName>
    </recommendedName>
</protein>
<name>A0AAX4KS73_9TREE</name>
<evidence type="ECO:0000313" key="2">
    <source>
        <dbReference type="Proteomes" id="UP001358614"/>
    </source>
</evidence>
<dbReference type="KEGG" id="ker:91106023"/>
<organism evidence="1 2">
    <name type="scientific">Kwoniella europaea PYCC6329</name>
    <dbReference type="NCBI Taxonomy" id="1423913"/>
    <lineage>
        <taxon>Eukaryota</taxon>
        <taxon>Fungi</taxon>
        <taxon>Dikarya</taxon>
        <taxon>Basidiomycota</taxon>
        <taxon>Agaricomycotina</taxon>
        <taxon>Tremellomycetes</taxon>
        <taxon>Tremellales</taxon>
        <taxon>Cryptococcaceae</taxon>
        <taxon>Kwoniella</taxon>
    </lineage>
</organism>
<evidence type="ECO:0000313" key="1">
    <source>
        <dbReference type="EMBL" id="WWD09102.1"/>
    </source>
</evidence>
<gene>
    <name evidence="1" type="ORF">V865_007222</name>
</gene>
<dbReference type="EMBL" id="CP144090">
    <property type="protein sequence ID" value="WWD09102.1"/>
    <property type="molecule type" value="Genomic_DNA"/>
</dbReference>
<dbReference type="GeneID" id="91106023"/>
<dbReference type="Proteomes" id="UP001358614">
    <property type="component" value="Chromosome 2"/>
</dbReference>
<evidence type="ECO:0008006" key="3">
    <source>
        <dbReference type="Google" id="ProtNLM"/>
    </source>
</evidence>
<keyword evidence="2" id="KW-1185">Reference proteome</keyword>
<reference evidence="1 2" key="1">
    <citation type="submission" date="2024-01" db="EMBL/GenBank/DDBJ databases">
        <title>Comparative genomics of Cryptococcus and Kwoniella reveals pathogenesis evolution and contrasting modes of karyotype evolution via chromosome fusion or intercentromeric recombination.</title>
        <authorList>
            <person name="Coelho M.A."/>
            <person name="David-Palma M."/>
            <person name="Shea T."/>
            <person name="Bowers K."/>
            <person name="McGinley-Smith S."/>
            <person name="Mohammad A.W."/>
            <person name="Gnirke A."/>
            <person name="Yurkov A.M."/>
            <person name="Nowrousian M."/>
            <person name="Sun S."/>
            <person name="Cuomo C.A."/>
            <person name="Heitman J."/>
        </authorList>
    </citation>
    <scope>NUCLEOTIDE SEQUENCE [LARGE SCALE GENOMIC DNA]</scope>
    <source>
        <strain evidence="1 2">PYCC6329</strain>
    </source>
</reference>
<accession>A0AAX4KS73</accession>
<dbReference type="RefSeq" id="XP_066087069.1">
    <property type="nucleotide sequence ID" value="XM_066230972.1"/>
</dbReference>
<dbReference type="InterPro" id="IPR011333">
    <property type="entry name" value="SKP1/BTB/POZ_sf"/>
</dbReference>